<evidence type="ECO:0000259" key="11">
    <source>
        <dbReference type="Pfam" id="PF08240"/>
    </source>
</evidence>
<evidence type="ECO:0000256" key="8">
    <source>
        <dbReference type="ARBA" id="ARBA00048685"/>
    </source>
</evidence>
<dbReference type="AlphaFoldDB" id="Q2UZC2"/>
<evidence type="ECO:0000313" key="12">
    <source>
        <dbReference type="EMBL" id="CAI59982.1"/>
    </source>
</evidence>
<dbReference type="Pfam" id="PF08240">
    <property type="entry name" value="ADH_N"/>
    <property type="match status" value="1"/>
</dbReference>
<gene>
    <name evidence="12" type="primary">istE</name>
</gene>
<comment type="catalytic activity">
    <reaction evidence="9">
        <text>2-deoxy-scyllo-inosamine + NADP(+) = 3-amino-2,3-dideoxy-scyllo-inosose + NADPH + H(+)</text>
        <dbReference type="Rhea" id="RHEA:33879"/>
        <dbReference type="ChEBI" id="CHEBI:15378"/>
        <dbReference type="ChEBI" id="CHEBI:57783"/>
        <dbReference type="ChEBI" id="CHEBI:58349"/>
        <dbReference type="ChEBI" id="CHEBI:65002"/>
        <dbReference type="ChEBI" id="CHEBI:65003"/>
        <dbReference type="EC" id="1.1.1.329"/>
    </reaction>
</comment>
<evidence type="ECO:0000256" key="5">
    <source>
        <dbReference type="ARBA" id="ARBA00038004"/>
    </source>
</evidence>
<dbReference type="Gene3D" id="3.90.180.10">
    <property type="entry name" value="Medium-chain alcohol dehydrogenases, catalytic domain"/>
    <property type="match status" value="1"/>
</dbReference>
<dbReference type="InterPro" id="IPR050129">
    <property type="entry name" value="Zn_alcohol_dh"/>
</dbReference>
<dbReference type="Pfam" id="PF00107">
    <property type="entry name" value="ADH_zinc_N"/>
    <property type="match status" value="1"/>
</dbReference>
<evidence type="ECO:0000256" key="6">
    <source>
        <dbReference type="ARBA" id="ARBA00039102"/>
    </source>
</evidence>
<dbReference type="SUPFAM" id="SSF50129">
    <property type="entry name" value="GroES-like"/>
    <property type="match status" value="1"/>
</dbReference>
<dbReference type="GO" id="GO:0016491">
    <property type="term" value="F:oxidoreductase activity"/>
    <property type="evidence" value="ECO:0007669"/>
    <property type="project" value="UniProtKB-KW"/>
</dbReference>
<accession>Q2UZC2</accession>
<dbReference type="InterPro" id="IPR013149">
    <property type="entry name" value="ADH-like_C"/>
</dbReference>
<sequence>MTEELIRALVVRGPKEHALERIPRPVPADGEALVAVTHVAICGTDLRLLRGTLHDADYPVIPGHEWAGRVLEAAGRPELVGRAVVGEGITPCRRCARCREGRYNLCQDLDEVGFTRAGAFADAFTVPAGNLRPLPPGLSGAEGCLLEPLCVALHAVERAPDLAGRRVGVIGAGTIGLLVAQLAAAAGAAAVTLADPSPHRRGVAAELGLGHRARLDDWADDQPEVVFDATGVADVFPQGLEATRPGGTYVLVGYSGEETTSTAPSTVMLRELTVRGVLSGYDQIDRALEVVQNGSVLLGPLLGAPIPITEYRTVLEEQPEPPLRYVFTTGA</sequence>
<reference evidence="12" key="1">
    <citation type="submission" date="2005-02" db="EMBL/GenBank/DDBJ databases">
        <title>Comparison of the gene clusters for the biosynthesis of aminoglycoside antibiotics gentamicin (Micromonospora echinospora DSM 43036), fortimicin (Micromonospora olivasterospora DSM 43868), kanamycin (Streptomyces kanamyceticus DSM 40500) and istamycin (Streptomyces tenjimariensis ATCC 31603).</title>
        <authorList>
            <person name="Aboshanab K.M."/>
            <person name="Schmidt-Beissner H."/>
            <person name="Wehmeier U.F."/>
            <person name="Welzel K."/>
            <person name="Vente A."/>
            <person name="Piepersberg W."/>
        </authorList>
    </citation>
    <scope>NUCLEOTIDE SEQUENCE</scope>
    <source>
        <strain evidence="12">ATCC 31603</strain>
    </source>
</reference>
<dbReference type="PANTHER" id="PTHR43401">
    <property type="entry name" value="L-THREONINE 3-DEHYDROGENASE"/>
    <property type="match status" value="1"/>
</dbReference>
<dbReference type="SUPFAM" id="SSF51735">
    <property type="entry name" value="NAD(P)-binding Rossmann-fold domains"/>
    <property type="match status" value="1"/>
</dbReference>
<dbReference type="InterPro" id="IPR013154">
    <property type="entry name" value="ADH-like_N"/>
</dbReference>
<comment type="pathway">
    <text evidence="4">Metabolic intermediate biosynthesis; 2-deoxystreptamine biosynthesis; 2-deoxystreptamine from D-glucose 6-phosphate: step 3/4.</text>
</comment>
<proteinExistence type="inferred from homology"/>
<dbReference type="InterPro" id="IPR011032">
    <property type="entry name" value="GroES-like_sf"/>
</dbReference>
<dbReference type="EC" id="1.1.1.329" evidence="6"/>
<dbReference type="PANTHER" id="PTHR43401:SF2">
    <property type="entry name" value="L-THREONINE 3-DEHYDROGENASE"/>
    <property type="match status" value="1"/>
</dbReference>
<dbReference type="EMBL" id="AJ845083">
    <property type="protein sequence ID" value="CAI59982.1"/>
    <property type="molecule type" value="Genomic_DNA"/>
</dbReference>
<keyword evidence="2" id="KW-0560">Oxidoreductase</keyword>
<comment type="cofactor">
    <cofactor evidence="1">
        <name>Zn(2+)</name>
        <dbReference type="ChEBI" id="CHEBI:29105"/>
    </cofactor>
</comment>
<evidence type="ECO:0000256" key="4">
    <source>
        <dbReference type="ARBA" id="ARBA00037908"/>
    </source>
</evidence>
<name>Q2UZC2_9ACTN</name>
<comment type="function">
    <text evidence="3">Catalyzes the oxidation of 2-deoxy-scyllo-inosamine (DOIA) with NAD(+) or NADP(+), forming 3-amino-2,3-dideoxy-scyllo-inosose (amino-DOI).</text>
</comment>
<comment type="catalytic activity">
    <reaction evidence="8">
        <text>2-deoxy-scyllo-inosamine + NAD(+) = 3-amino-2,3-dideoxy-scyllo-inosose + NADH + H(+)</text>
        <dbReference type="Rhea" id="RHEA:33883"/>
        <dbReference type="ChEBI" id="CHEBI:15378"/>
        <dbReference type="ChEBI" id="CHEBI:57540"/>
        <dbReference type="ChEBI" id="CHEBI:57945"/>
        <dbReference type="ChEBI" id="CHEBI:65002"/>
        <dbReference type="ChEBI" id="CHEBI:65003"/>
        <dbReference type="EC" id="1.1.1.329"/>
    </reaction>
</comment>
<feature type="domain" description="Alcohol dehydrogenase-like C-terminal" evidence="10">
    <location>
        <begin position="175"/>
        <end position="291"/>
    </location>
</feature>
<evidence type="ECO:0000256" key="3">
    <source>
        <dbReference type="ARBA" id="ARBA00037678"/>
    </source>
</evidence>
<protein>
    <recommendedName>
        <fullName evidence="7">2-deoxy-scyllo-inosamine dehydrogenase</fullName>
        <ecNumber evidence="6">1.1.1.329</ecNumber>
    </recommendedName>
</protein>
<comment type="similarity">
    <text evidence="5">Belongs to the zinc-containing alcohol dehydrogenase family. DOIA dehydrogenase subfamily.</text>
</comment>
<feature type="domain" description="Alcohol dehydrogenase-like N-terminal" evidence="11">
    <location>
        <begin position="29"/>
        <end position="135"/>
    </location>
</feature>
<dbReference type="InterPro" id="IPR036291">
    <property type="entry name" value="NAD(P)-bd_dom_sf"/>
</dbReference>
<evidence type="ECO:0000256" key="2">
    <source>
        <dbReference type="ARBA" id="ARBA00023002"/>
    </source>
</evidence>
<dbReference type="Gene3D" id="3.40.50.720">
    <property type="entry name" value="NAD(P)-binding Rossmann-like Domain"/>
    <property type="match status" value="1"/>
</dbReference>
<evidence type="ECO:0000256" key="9">
    <source>
        <dbReference type="ARBA" id="ARBA00049085"/>
    </source>
</evidence>
<evidence type="ECO:0000259" key="10">
    <source>
        <dbReference type="Pfam" id="PF00107"/>
    </source>
</evidence>
<organism evidence="12">
    <name type="scientific">Streptomyces tenjimariensis</name>
    <dbReference type="NCBI Taxonomy" id="29308"/>
    <lineage>
        <taxon>Bacteria</taxon>
        <taxon>Bacillati</taxon>
        <taxon>Actinomycetota</taxon>
        <taxon>Actinomycetes</taxon>
        <taxon>Kitasatosporales</taxon>
        <taxon>Streptomycetaceae</taxon>
        <taxon>Streptomyces</taxon>
    </lineage>
</organism>
<evidence type="ECO:0000256" key="7">
    <source>
        <dbReference type="ARBA" id="ARBA00039387"/>
    </source>
</evidence>
<evidence type="ECO:0000256" key="1">
    <source>
        <dbReference type="ARBA" id="ARBA00001947"/>
    </source>
</evidence>